<dbReference type="GO" id="GO:0015891">
    <property type="term" value="P:siderophore transport"/>
    <property type="evidence" value="ECO:0007669"/>
    <property type="project" value="InterPro"/>
</dbReference>
<evidence type="ECO:0000256" key="1">
    <source>
        <dbReference type="ARBA" id="ARBA00004571"/>
    </source>
</evidence>
<dbReference type="RefSeq" id="WP_126331368.1">
    <property type="nucleotide sequence ID" value="NZ_LR134343.1"/>
</dbReference>
<evidence type="ECO:0000256" key="14">
    <source>
        <dbReference type="PROSITE-ProRule" id="PRU01360"/>
    </source>
</evidence>
<feature type="signal peptide" evidence="17">
    <location>
        <begin position="1"/>
        <end position="23"/>
    </location>
</feature>
<evidence type="ECO:0000256" key="12">
    <source>
        <dbReference type="ARBA" id="ARBA00023170"/>
    </source>
</evidence>
<dbReference type="InterPro" id="IPR037066">
    <property type="entry name" value="Plug_dom_sf"/>
</dbReference>
<evidence type="ECO:0000256" key="6">
    <source>
        <dbReference type="ARBA" id="ARBA00022692"/>
    </source>
</evidence>
<dbReference type="Proteomes" id="UP000274100">
    <property type="component" value="Chromosome"/>
</dbReference>
<keyword evidence="3 14" id="KW-0813">Transport</keyword>
<accession>A0A448GYA9</accession>
<keyword evidence="8" id="KW-0408">Iron</keyword>
<evidence type="ECO:0000256" key="13">
    <source>
        <dbReference type="ARBA" id="ARBA00023237"/>
    </source>
</evidence>
<reference evidence="20 21" key="1">
    <citation type="submission" date="2018-12" db="EMBL/GenBank/DDBJ databases">
        <authorList>
            <consortium name="Pathogen Informatics"/>
        </authorList>
    </citation>
    <scope>NUCLEOTIDE SEQUENCE [LARGE SCALE GENOMIC DNA]</scope>
    <source>
        <strain evidence="20 21">NCTC10297</strain>
    </source>
</reference>
<proteinExistence type="inferred from homology"/>
<comment type="subcellular location">
    <subcellularLocation>
        <location evidence="1 14">Cell outer membrane</location>
        <topology evidence="1 14">Multi-pass membrane protein</topology>
    </subcellularLocation>
</comment>
<keyword evidence="7 17" id="KW-0732">Signal</keyword>
<organism evidence="20 21">
    <name type="scientific">Moraxella cuniculi</name>
    <dbReference type="NCBI Taxonomy" id="34061"/>
    <lineage>
        <taxon>Bacteria</taxon>
        <taxon>Pseudomonadati</taxon>
        <taxon>Pseudomonadota</taxon>
        <taxon>Gammaproteobacteria</taxon>
        <taxon>Moraxellales</taxon>
        <taxon>Moraxellaceae</taxon>
        <taxon>Moraxella</taxon>
    </lineage>
</organism>
<keyword evidence="10 16" id="KW-0798">TonB box</keyword>
<dbReference type="Gene3D" id="2.40.170.20">
    <property type="entry name" value="TonB-dependent receptor, beta-barrel domain"/>
    <property type="match status" value="1"/>
</dbReference>
<dbReference type="GO" id="GO:0015344">
    <property type="term" value="F:siderophore uptake transmembrane transporter activity"/>
    <property type="evidence" value="ECO:0007669"/>
    <property type="project" value="TreeGrafter"/>
</dbReference>
<dbReference type="PROSITE" id="PS52016">
    <property type="entry name" value="TONB_DEPENDENT_REC_3"/>
    <property type="match status" value="1"/>
</dbReference>
<dbReference type="PANTHER" id="PTHR32552:SF82">
    <property type="entry name" value="FCUA PROTEIN"/>
    <property type="match status" value="1"/>
</dbReference>
<dbReference type="Pfam" id="PF07715">
    <property type="entry name" value="Plug"/>
    <property type="match status" value="1"/>
</dbReference>
<dbReference type="InterPro" id="IPR036942">
    <property type="entry name" value="Beta-barrel_TonB_sf"/>
</dbReference>
<dbReference type="PROSITE" id="PS01156">
    <property type="entry name" value="TONB_DEPENDENT_REC_2"/>
    <property type="match status" value="1"/>
</dbReference>
<evidence type="ECO:0000256" key="2">
    <source>
        <dbReference type="ARBA" id="ARBA00009810"/>
    </source>
</evidence>
<evidence type="ECO:0000256" key="11">
    <source>
        <dbReference type="ARBA" id="ARBA00023136"/>
    </source>
</evidence>
<sequence length="724" mass="78665">MQKTLLNTAIGAVLFSTSAPVLANTTPDQNIPSVTLATEIVVVSADASSSGLKPAYAGGQIAKGSRVGILGNKDYMDTPFSATAYTQNYIKDKQANSVGDVLKNDPTVTVARGYGNFQEAYLMRGFVTYSDDTMYNGLYGILPRQYTSSEMFERIELQRGASTALNGISPGGANTGGTITLLPKRASNNPKREVSVAYQTDSQVKISTDIGRRFGENNQFGVRTNVAVAKGDGVVKNEEKKLGLATVGLDYRGKNTRLSADVGYQDITDTAKRSSVDVNQAGKIPNPVDANTNWSQPWTNTRSKDLFATVRAEQDLSENMTAYAAYGFRNGKEYNVLGGGFLYMNDKASNDGSAYYTSFDNNREDNVQTGELGLKGRFYTGKLSHDWTVVANTYRHDEKNATVWDWQNRQATNIYNPVLSEQKPQLSTSVWQSGDLNNPAKTAKTKLDSVAIANTVSALNGNLQATLGARYQQIQSEDITWQTMYDDKKISPVAAINYRFSDWSVFVNYSEKLTAGKQVKIDQRSLMLKPYVSKQSEVGMKYDGGNIGATFAIFNIKEPRAALANGTVDTAGNNVHQGVEILVFGRPAENLRLISGMTLLDAKQKNTNDAFDGKQVIGTARLRATAGVEYEVKAVDGLSLTGDIAYTDSRYANADNSLKVGDYTLLNLGASYRTNLGNTDVTLRGTVENATNKKHWASVGGYPGQGYLVAGEPRTLKLSATFGF</sequence>
<dbReference type="InterPro" id="IPR000531">
    <property type="entry name" value="Beta-barrel_TonB"/>
</dbReference>
<dbReference type="AlphaFoldDB" id="A0A448GYA9"/>
<evidence type="ECO:0000256" key="7">
    <source>
        <dbReference type="ARBA" id="ARBA00022729"/>
    </source>
</evidence>
<protein>
    <submittedName>
        <fullName evidence="20">Ferrichrome receptor FcuA</fullName>
    </submittedName>
</protein>
<dbReference type="InterPro" id="IPR010105">
    <property type="entry name" value="TonB_sidphr_rcpt"/>
</dbReference>
<evidence type="ECO:0000256" key="3">
    <source>
        <dbReference type="ARBA" id="ARBA00022448"/>
    </source>
</evidence>
<evidence type="ECO:0000259" key="18">
    <source>
        <dbReference type="Pfam" id="PF00593"/>
    </source>
</evidence>
<evidence type="ECO:0000256" key="17">
    <source>
        <dbReference type="SAM" id="SignalP"/>
    </source>
</evidence>
<keyword evidence="6 14" id="KW-0812">Transmembrane</keyword>
<feature type="chain" id="PRO_5019107018" evidence="17">
    <location>
        <begin position="24"/>
        <end position="724"/>
    </location>
</feature>
<dbReference type="Gene3D" id="2.170.130.10">
    <property type="entry name" value="TonB-dependent receptor, plug domain"/>
    <property type="match status" value="1"/>
</dbReference>
<dbReference type="GO" id="GO:0009279">
    <property type="term" value="C:cell outer membrane"/>
    <property type="evidence" value="ECO:0007669"/>
    <property type="project" value="UniProtKB-SubCell"/>
</dbReference>
<evidence type="ECO:0000313" key="21">
    <source>
        <dbReference type="Proteomes" id="UP000274100"/>
    </source>
</evidence>
<feature type="domain" description="TonB-dependent receptor plug" evidence="19">
    <location>
        <begin position="76"/>
        <end position="172"/>
    </location>
</feature>
<evidence type="ECO:0000256" key="4">
    <source>
        <dbReference type="ARBA" id="ARBA00022452"/>
    </source>
</evidence>
<feature type="domain" description="TonB-dependent receptor-like beta-barrel" evidence="18">
    <location>
        <begin position="251"/>
        <end position="689"/>
    </location>
</feature>
<gene>
    <name evidence="20" type="primary">fcuA</name>
    <name evidence="20" type="ORF">NCTC10297_01667</name>
</gene>
<evidence type="ECO:0000256" key="10">
    <source>
        <dbReference type="ARBA" id="ARBA00023077"/>
    </source>
</evidence>
<feature type="short sequence motif" description="TonB C-terminal box" evidence="15">
    <location>
        <begin position="707"/>
        <end position="724"/>
    </location>
</feature>
<keyword evidence="9" id="KW-0406">Ion transport</keyword>
<keyword evidence="12 20" id="KW-0675">Receptor</keyword>
<evidence type="ECO:0000256" key="9">
    <source>
        <dbReference type="ARBA" id="ARBA00023065"/>
    </source>
</evidence>
<dbReference type="InterPro" id="IPR010917">
    <property type="entry name" value="TonB_rcpt_CS"/>
</dbReference>
<dbReference type="KEGG" id="mcun:NCTC10297_01667"/>
<dbReference type="InterPro" id="IPR012910">
    <property type="entry name" value="Plug_dom"/>
</dbReference>
<evidence type="ECO:0000256" key="5">
    <source>
        <dbReference type="ARBA" id="ARBA00022496"/>
    </source>
</evidence>
<keyword evidence="5" id="KW-0410">Iron transport</keyword>
<dbReference type="InterPro" id="IPR039426">
    <property type="entry name" value="TonB-dep_rcpt-like"/>
</dbReference>
<dbReference type="EMBL" id="LR134343">
    <property type="protein sequence ID" value="VEG13699.1"/>
    <property type="molecule type" value="Genomic_DNA"/>
</dbReference>
<evidence type="ECO:0000256" key="8">
    <source>
        <dbReference type="ARBA" id="ARBA00023004"/>
    </source>
</evidence>
<keyword evidence="4 14" id="KW-1134">Transmembrane beta strand</keyword>
<dbReference type="PANTHER" id="PTHR32552">
    <property type="entry name" value="FERRICHROME IRON RECEPTOR-RELATED"/>
    <property type="match status" value="1"/>
</dbReference>
<dbReference type="CDD" id="cd01347">
    <property type="entry name" value="ligand_gated_channel"/>
    <property type="match status" value="1"/>
</dbReference>
<evidence type="ECO:0000256" key="15">
    <source>
        <dbReference type="PROSITE-ProRule" id="PRU10144"/>
    </source>
</evidence>
<name>A0A448GYA9_9GAMM</name>
<dbReference type="NCBIfam" id="TIGR01783">
    <property type="entry name" value="TonB-siderophor"/>
    <property type="match status" value="1"/>
</dbReference>
<keyword evidence="11 14" id="KW-0472">Membrane</keyword>
<evidence type="ECO:0000313" key="20">
    <source>
        <dbReference type="EMBL" id="VEG13699.1"/>
    </source>
</evidence>
<keyword evidence="13 14" id="KW-0998">Cell outer membrane</keyword>
<dbReference type="SUPFAM" id="SSF56935">
    <property type="entry name" value="Porins"/>
    <property type="match status" value="1"/>
</dbReference>
<dbReference type="GO" id="GO:0038023">
    <property type="term" value="F:signaling receptor activity"/>
    <property type="evidence" value="ECO:0007669"/>
    <property type="project" value="InterPro"/>
</dbReference>
<evidence type="ECO:0000256" key="16">
    <source>
        <dbReference type="RuleBase" id="RU003357"/>
    </source>
</evidence>
<comment type="similarity">
    <text evidence="2 14 16">Belongs to the TonB-dependent receptor family.</text>
</comment>
<evidence type="ECO:0000259" key="19">
    <source>
        <dbReference type="Pfam" id="PF07715"/>
    </source>
</evidence>
<dbReference type="Pfam" id="PF00593">
    <property type="entry name" value="TonB_dep_Rec_b-barrel"/>
    <property type="match status" value="1"/>
</dbReference>
<dbReference type="OrthoDB" id="8732650at2"/>